<evidence type="ECO:0000313" key="1">
    <source>
        <dbReference type="EMBL" id="RVX22188.1"/>
    </source>
</evidence>
<comment type="caution">
    <text evidence="1">The sequence shown here is derived from an EMBL/GenBank/DDBJ whole genome shotgun (WGS) entry which is preliminary data.</text>
</comment>
<dbReference type="Proteomes" id="UP000288805">
    <property type="component" value="Unassembled WGS sequence"/>
</dbReference>
<organism evidence="1 2">
    <name type="scientific">Vitis vinifera</name>
    <name type="common">Grape</name>
    <dbReference type="NCBI Taxonomy" id="29760"/>
    <lineage>
        <taxon>Eukaryota</taxon>
        <taxon>Viridiplantae</taxon>
        <taxon>Streptophyta</taxon>
        <taxon>Embryophyta</taxon>
        <taxon>Tracheophyta</taxon>
        <taxon>Spermatophyta</taxon>
        <taxon>Magnoliopsida</taxon>
        <taxon>eudicotyledons</taxon>
        <taxon>Gunneridae</taxon>
        <taxon>Pentapetalae</taxon>
        <taxon>rosids</taxon>
        <taxon>Vitales</taxon>
        <taxon>Vitaceae</taxon>
        <taxon>Viteae</taxon>
        <taxon>Vitis</taxon>
    </lineage>
</organism>
<proteinExistence type="predicted"/>
<gene>
    <name evidence="1" type="ORF">CK203_001462</name>
</gene>
<reference evidence="1 2" key="1">
    <citation type="journal article" date="2018" name="PLoS Genet.">
        <title>Population sequencing reveals clonal diversity and ancestral inbreeding in the grapevine cultivar Chardonnay.</title>
        <authorList>
            <person name="Roach M.J."/>
            <person name="Johnson D.L."/>
            <person name="Bohlmann J."/>
            <person name="van Vuuren H.J."/>
            <person name="Jones S.J."/>
            <person name="Pretorius I.S."/>
            <person name="Schmidt S.A."/>
            <person name="Borneman A.R."/>
        </authorList>
    </citation>
    <scope>NUCLEOTIDE SEQUENCE [LARGE SCALE GENOMIC DNA]</scope>
    <source>
        <strain evidence="2">cv. Chardonnay</strain>
        <tissue evidence="1">Leaf</tissue>
    </source>
</reference>
<dbReference type="AlphaFoldDB" id="A0A438KLV2"/>
<dbReference type="EMBL" id="QGNW01000004">
    <property type="protein sequence ID" value="RVX22188.1"/>
    <property type="molecule type" value="Genomic_DNA"/>
</dbReference>
<sequence length="197" mass="22866">MWLRVKGFTDKIKSGGKTYNFKGKPSFVLVKKLQALKCNLKKWNKEVLANVSPRKDVALEQLNHWDSLERLRPLSEEDKRRDNNTKFFHHMANTWRRGNFINSLTVRSVRLTEEEELKEGIGSYFKSMFEETQVRRTVVVLGLFRNLDSLDNETLKGRFSEKEAEKGDRKSGIEQPECSCGGRQILDTVLVANEEID</sequence>
<accession>A0A438KLV2</accession>
<evidence type="ECO:0000313" key="2">
    <source>
        <dbReference type="Proteomes" id="UP000288805"/>
    </source>
</evidence>
<name>A0A438KLV2_VITVI</name>
<protein>
    <submittedName>
        <fullName evidence="1">Uncharacterized protein</fullName>
    </submittedName>
</protein>